<dbReference type="Proteomes" id="UP000661918">
    <property type="component" value="Unassembled WGS sequence"/>
</dbReference>
<protein>
    <submittedName>
        <fullName evidence="2">Uncharacterized protein</fullName>
    </submittedName>
</protein>
<keyword evidence="3" id="KW-1185">Reference proteome</keyword>
<reference evidence="3" key="1">
    <citation type="journal article" date="2019" name="Int. J. Syst. Evol. Microbiol.">
        <title>The Global Catalogue of Microorganisms (GCM) 10K type strain sequencing project: providing services to taxonomists for standard genome sequencing and annotation.</title>
        <authorList>
            <consortium name="The Broad Institute Genomics Platform"/>
            <consortium name="The Broad Institute Genome Sequencing Center for Infectious Disease"/>
            <person name="Wu L."/>
            <person name="Ma J."/>
        </authorList>
    </citation>
    <scope>NUCLEOTIDE SEQUENCE [LARGE SCALE GENOMIC DNA]</scope>
    <source>
        <strain evidence="3">JCM 15443</strain>
    </source>
</reference>
<evidence type="ECO:0000313" key="2">
    <source>
        <dbReference type="EMBL" id="GGM20164.1"/>
    </source>
</evidence>
<organism evidence="2 3">
    <name type="scientific">Deinococcus aerophilus</name>
    <dbReference type="NCBI Taxonomy" id="522488"/>
    <lineage>
        <taxon>Bacteria</taxon>
        <taxon>Thermotogati</taxon>
        <taxon>Deinococcota</taxon>
        <taxon>Deinococci</taxon>
        <taxon>Deinococcales</taxon>
        <taxon>Deinococcaceae</taxon>
        <taxon>Deinococcus</taxon>
    </lineage>
</organism>
<evidence type="ECO:0000256" key="1">
    <source>
        <dbReference type="SAM" id="MobiDB-lite"/>
    </source>
</evidence>
<feature type="region of interest" description="Disordered" evidence="1">
    <location>
        <begin position="66"/>
        <end position="88"/>
    </location>
</feature>
<dbReference type="EMBL" id="BMOM01000040">
    <property type="protein sequence ID" value="GGM20164.1"/>
    <property type="molecule type" value="Genomic_DNA"/>
</dbReference>
<accession>A0ABQ2H070</accession>
<proteinExistence type="predicted"/>
<comment type="caution">
    <text evidence="2">The sequence shown here is derived from an EMBL/GenBank/DDBJ whole genome shotgun (WGS) entry which is preliminary data.</text>
</comment>
<gene>
    <name evidence="2" type="ORF">GCM10010841_30290</name>
</gene>
<evidence type="ECO:0000313" key="3">
    <source>
        <dbReference type="Proteomes" id="UP000661918"/>
    </source>
</evidence>
<sequence>MFLLLDAEVRVMLGQLHPLIEQGRARLQERGQHLRVGAQTAGWILEGAPAGGDPQEGRRCRQELTIGSTEPGHSGQCSTRTGRQVVDL</sequence>
<name>A0ABQ2H070_9DEIO</name>